<dbReference type="AlphaFoldDB" id="A0A7D4P524"/>
<dbReference type="InterPro" id="IPR012347">
    <property type="entry name" value="Ferritin-like"/>
</dbReference>
<gene>
    <name evidence="3" type="ORF">HQN79_07035</name>
</gene>
<name>A0A7D4P524_9GAMM</name>
<sequence>MKKVLYTALLAALSLNSMEAFADKKSTSSGLDRVEASHLTFMREEEKLARDVYLTLAEMYPEQSVFNQIATQSEQTHTDTMRDKLAQFNLTDPNPDANNLPEEIGQFYGEEWGWYFKEKFDALISKATESELSALYVGAFIEELDMNDIVVCPEVMRESNYPKVCGLEYTDESALINAYSSLVDGSEYHLRAYVGQIEAVIGEGNYQAQYLSQEEVDTILGR</sequence>
<evidence type="ECO:0000256" key="1">
    <source>
        <dbReference type="SAM" id="SignalP"/>
    </source>
</evidence>
<feature type="domain" description="DUF2202" evidence="2">
    <location>
        <begin position="35"/>
        <end position="220"/>
    </location>
</feature>
<keyword evidence="4" id="KW-1185">Reference proteome</keyword>
<evidence type="ECO:0000313" key="4">
    <source>
        <dbReference type="Proteomes" id="UP000504724"/>
    </source>
</evidence>
<dbReference type="Proteomes" id="UP000504724">
    <property type="component" value="Chromosome"/>
</dbReference>
<feature type="signal peptide" evidence="1">
    <location>
        <begin position="1"/>
        <end position="22"/>
    </location>
</feature>
<protein>
    <submittedName>
        <fullName evidence="3">DUF2202 domain-containing protein</fullName>
    </submittedName>
</protein>
<evidence type="ECO:0000313" key="3">
    <source>
        <dbReference type="EMBL" id="QKI89335.1"/>
    </source>
</evidence>
<dbReference type="InterPro" id="IPR019243">
    <property type="entry name" value="DUF2202"/>
</dbReference>
<dbReference type="EMBL" id="CP054020">
    <property type="protein sequence ID" value="QKI89335.1"/>
    <property type="molecule type" value="Genomic_DNA"/>
</dbReference>
<dbReference type="Pfam" id="PF09968">
    <property type="entry name" value="DUF2202"/>
    <property type="match status" value="1"/>
</dbReference>
<proteinExistence type="predicted"/>
<keyword evidence="1" id="KW-0732">Signal</keyword>
<feature type="chain" id="PRO_5028815192" evidence="1">
    <location>
        <begin position="23"/>
        <end position="222"/>
    </location>
</feature>
<dbReference type="RefSeq" id="WP_173285233.1">
    <property type="nucleotide sequence ID" value="NZ_CP054020.1"/>
</dbReference>
<dbReference type="Gene3D" id="1.20.1260.10">
    <property type="match status" value="1"/>
</dbReference>
<accession>A0A7D4P524</accession>
<organism evidence="3 4">
    <name type="scientific">Thiomicrorhabdus xiamenensis</name>
    <dbReference type="NCBI Taxonomy" id="2739063"/>
    <lineage>
        <taxon>Bacteria</taxon>
        <taxon>Pseudomonadati</taxon>
        <taxon>Pseudomonadota</taxon>
        <taxon>Gammaproteobacteria</taxon>
        <taxon>Thiotrichales</taxon>
        <taxon>Piscirickettsiaceae</taxon>
        <taxon>Thiomicrorhabdus</taxon>
    </lineage>
</organism>
<dbReference type="KEGG" id="txa:HQN79_07035"/>
<evidence type="ECO:0000259" key="2">
    <source>
        <dbReference type="Pfam" id="PF09968"/>
    </source>
</evidence>
<reference evidence="3 4" key="1">
    <citation type="submission" date="2020-05" db="EMBL/GenBank/DDBJ databases">
        <title>Thiomicrorhabdus sediminis sp.nov. and Thiomicrorhabdus xiamenensis sp.nov., novel sulfur-oxidizing bacteria isolated from coastal sediment.</title>
        <authorList>
            <person name="Liu X."/>
        </authorList>
    </citation>
    <scope>NUCLEOTIDE SEQUENCE [LARGE SCALE GENOMIC DNA]</scope>
    <source>
        <strain evidence="3 4">G2</strain>
    </source>
</reference>